<dbReference type="GO" id="GO:0005587">
    <property type="term" value="C:collagen type IV trimer"/>
    <property type="evidence" value="ECO:0007669"/>
    <property type="project" value="TreeGrafter"/>
</dbReference>
<reference evidence="2 3" key="1">
    <citation type="submission" date="2018-04" db="EMBL/GenBank/DDBJ databases">
        <authorList>
            <person name="Zhang X."/>
            <person name="Yuan J."/>
            <person name="Li F."/>
            <person name="Xiang J."/>
        </authorList>
    </citation>
    <scope>NUCLEOTIDE SEQUENCE [LARGE SCALE GENOMIC DNA]</scope>
    <source>
        <tissue evidence="2">Muscle</tissue>
    </source>
</reference>
<dbReference type="Pfam" id="PF01391">
    <property type="entry name" value="Collagen"/>
    <property type="match status" value="1"/>
</dbReference>
<protein>
    <submittedName>
        <fullName evidence="2">Putative collagen alpha chain, type IV</fullName>
    </submittedName>
</protein>
<dbReference type="GO" id="GO:0030020">
    <property type="term" value="F:extracellular matrix structural constituent conferring tensile strength"/>
    <property type="evidence" value="ECO:0007669"/>
    <property type="project" value="TreeGrafter"/>
</dbReference>
<feature type="non-terminal residue" evidence="2">
    <location>
        <position position="269"/>
    </location>
</feature>
<accession>A0A3R7QTI2</accession>
<dbReference type="PANTHER" id="PTHR24023:SF1112">
    <property type="entry name" value="COL_CUTICLE_N DOMAIN-CONTAINING PROTEIN-RELATED"/>
    <property type="match status" value="1"/>
</dbReference>
<evidence type="ECO:0000256" key="1">
    <source>
        <dbReference type="SAM" id="MobiDB-lite"/>
    </source>
</evidence>
<keyword evidence="2" id="KW-0176">Collagen</keyword>
<comment type="caution">
    <text evidence="2">The sequence shown here is derived from an EMBL/GenBank/DDBJ whole genome shotgun (WGS) entry which is preliminary data.</text>
</comment>
<dbReference type="STRING" id="6689.A0A3R7QTI2"/>
<dbReference type="EMBL" id="QCYY01001493">
    <property type="protein sequence ID" value="ROT77696.1"/>
    <property type="molecule type" value="Genomic_DNA"/>
</dbReference>
<dbReference type="InterPro" id="IPR008160">
    <property type="entry name" value="Collagen"/>
</dbReference>
<sequence length="269" mass="27415">MEFSGSRRGPPTPPGQCVCNETSLVASILAQDGKGGAGRDAGDPWHLRPPWAPRGGAPGEARARRATGAREATQDPRASRARRASRALTALRGCQAREAPGTPGKQAGATPDMTWTAAWRWHRRTWHSCTPGEKGAPGAPGIRGTRGYPGAKGDRGEAGLRGDKGDTGEPGRSGPAGPKGEPGSPGMNGAPGPPGFIGVPGDKGDKGDRGETGVGSPGPPGRPGGLTLEDHKAIVEQVLETLETKHGGVGVTIGSGINVWDAPGMPWNP</sequence>
<feature type="compositionally biased region" description="Basic and acidic residues" evidence="1">
    <location>
        <begin position="152"/>
        <end position="169"/>
    </location>
</feature>
<gene>
    <name evidence="2" type="ORF">C7M84_003639</name>
</gene>
<dbReference type="InterPro" id="IPR050149">
    <property type="entry name" value="Collagen_superfamily"/>
</dbReference>
<evidence type="ECO:0000313" key="3">
    <source>
        <dbReference type="Proteomes" id="UP000283509"/>
    </source>
</evidence>
<name>A0A3R7QTI2_PENVA</name>
<keyword evidence="3" id="KW-1185">Reference proteome</keyword>
<feature type="compositionally biased region" description="Basic and acidic residues" evidence="1">
    <location>
        <begin position="202"/>
        <end position="211"/>
    </location>
</feature>
<feature type="region of interest" description="Disordered" evidence="1">
    <location>
        <begin position="127"/>
        <end position="227"/>
    </location>
</feature>
<proteinExistence type="predicted"/>
<feature type="region of interest" description="Disordered" evidence="1">
    <location>
        <begin position="30"/>
        <end position="111"/>
    </location>
</feature>
<reference evidence="2 3" key="2">
    <citation type="submission" date="2019-01" db="EMBL/GenBank/DDBJ databases">
        <title>The decoding of complex shrimp genome reveals the adaptation for benthos swimmer, frequently molting mechanism and breeding impact on genome.</title>
        <authorList>
            <person name="Sun Y."/>
            <person name="Gao Y."/>
            <person name="Yu Y."/>
        </authorList>
    </citation>
    <scope>NUCLEOTIDE SEQUENCE [LARGE SCALE GENOMIC DNA]</scope>
    <source>
        <tissue evidence="2">Muscle</tissue>
    </source>
</reference>
<organism evidence="2 3">
    <name type="scientific">Penaeus vannamei</name>
    <name type="common">Whiteleg shrimp</name>
    <name type="synonym">Litopenaeus vannamei</name>
    <dbReference type="NCBI Taxonomy" id="6689"/>
    <lineage>
        <taxon>Eukaryota</taxon>
        <taxon>Metazoa</taxon>
        <taxon>Ecdysozoa</taxon>
        <taxon>Arthropoda</taxon>
        <taxon>Crustacea</taxon>
        <taxon>Multicrustacea</taxon>
        <taxon>Malacostraca</taxon>
        <taxon>Eumalacostraca</taxon>
        <taxon>Eucarida</taxon>
        <taxon>Decapoda</taxon>
        <taxon>Dendrobranchiata</taxon>
        <taxon>Penaeoidea</taxon>
        <taxon>Penaeidae</taxon>
        <taxon>Penaeus</taxon>
    </lineage>
</organism>
<dbReference type="Proteomes" id="UP000283509">
    <property type="component" value="Unassembled WGS sequence"/>
</dbReference>
<dbReference type="AlphaFoldDB" id="A0A3R7QTI2"/>
<dbReference type="OrthoDB" id="5983381at2759"/>
<dbReference type="GO" id="GO:0005615">
    <property type="term" value="C:extracellular space"/>
    <property type="evidence" value="ECO:0007669"/>
    <property type="project" value="TreeGrafter"/>
</dbReference>
<dbReference type="PANTHER" id="PTHR24023">
    <property type="entry name" value="COLLAGEN ALPHA"/>
    <property type="match status" value="1"/>
</dbReference>
<dbReference type="GO" id="GO:0030198">
    <property type="term" value="P:extracellular matrix organization"/>
    <property type="evidence" value="ECO:0007669"/>
    <property type="project" value="TreeGrafter"/>
</dbReference>
<evidence type="ECO:0000313" key="2">
    <source>
        <dbReference type="EMBL" id="ROT77696.1"/>
    </source>
</evidence>